<dbReference type="Proteomes" id="UP000076532">
    <property type="component" value="Unassembled WGS sequence"/>
</dbReference>
<accession>A0A165XEQ7</accession>
<name>A0A165XEQ7_9AGAM</name>
<organism evidence="1 2">
    <name type="scientific">Athelia psychrophila</name>
    <dbReference type="NCBI Taxonomy" id="1759441"/>
    <lineage>
        <taxon>Eukaryota</taxon>
        <taxon>Fungi</taxon>
        <taxon>Dikarya</taxon>
        <taxon>Basidiomycota</taxon>
        <taxon>Agaricomycotina</taxon>
        <taxon>Agaricomycetes</taxon>
        <taxon>Agaricomycetidae</taxon>
        <taxon>Atheliales</taxon>
        <taxon>Atheliaceae</taxon>
        <taxon>Athelia</taxon>
    </lineage>
</organism>
<dbReference type="EMBL" id="KV417720">
    <property type="protein sequence ID" value="KZP08474.1"/>
    <property type="molecule type" value="Genomic_DNA"/>
</dbReference>
<reference evidence="1 2" key="1">
    <citation type="journal article" date="2016" name="Mol. Biol. Evol.">
        <title>Comparative Genomics of Early-Diverging Mushroom-Forming Fungi Provides Insights into the Origins of Lignocellulose Decay Capabilities.</title>
        <authorList>
            <person name="Nagy L.G."/>
            <person name="Riley R."/>
            <person name="Tritt A."/>
            <person name="Adam C."/>
            <person name="Daum C."/>
            <person name="Floudas D."/>
            <person name="Sun H."/>
            <person name="Yadav J.S."/>
            <person name="Pangilinan J."/>
            <person name="Larsson K.H."/>
            <person name="Matsuura K."/>
            <person name="Barry K."/>
            <person name="Labutti K."/>
            <person name="Kuo R."/>
            <person name="Ohm R.A."/>
            <person name="Bhattacharya S.S."/>
            <person name="Shirouzu T."/>
            <person name="Yoshinaga Y."/>
            <person name="Martin F.M."/>
            <person name="Grigoriev I.V."/>
            <person name="Hibbett D.S."/>
        </authorList>
    </citation>
    <scope>NUCLEOTIDE SEQUENCE [LARGE SCALE GENOMIC DNA]</scope>
    <source>
        <strain evidence="1 2">CBS 109695</strain>
    </source>
</reference>
<evidence type="ECO:0000313" key="2">
    <source>
        <dbReference type="Proteomes" id="UP000076532"/>
    </source>
</evidence>
<dbReference type="AlphaFoldDB" id="A0A165XEQ7"/>
<gene>
    <name evidence="1" type="ORF">FIBSPDRAFT_964727</name>
</gene>
<proteinExistence type="predicted"/>
<evidence type="ECO:0000313" key="1">
    <source>
        <dbReference type="EMBL" id="KZP08474.1"/>
    </source>
</evidence>
<protein>
    <submittedName>
        <fullName evidence="1">Uncharacterized protein</fullName>
    </submittedName>
</protein>
<keyword evidence="2" id="KW-1185">Reference proteome</keyword>
<sequence>MPLRLVDQLDARARRSIAFYPSCIEEEVLDDQGAKVDHTCRRSPFMSGIGEAVSTWNRRIQERAGRRRFALPFDAAAFIENRQFLVTAPTRSYHRLHPPDMMYSSTCDHEVKIIAIPRMLC</sequence>